<dbReference type="RefSeq" id="WP_179170379.1">
    <property type="nucleotide sequence ID" value="NZ_CP058529.1"/>
</dbReference>
<dbReference type="Gene3D" id="3.30.465.10">
    <property type="match status" value="1"/>
</dbReference>
<dbReference type="Pfam" id="PF01565">
    <property type="entry name" value="FAD_binding_4"/>
    <property type="match status" value="1"/>
</dbReference>
<dbReference type="GO" id="GO:0016491">
    <property type="term" value="F:oxidoreductase activity"/>
    <property type="evidence" value="ECO:0007669"/>
    <property type="project" value="UniProtKB-KW"/>
</dbReference>
<dbReference type="PROSITE" id="PS51387">
    <property type="entry name" value="FAD_PCMH"/>
    <property type="match status" value="1"/>
</dbReference>
<evidence type="ECO:0000313" key="7">
    <source>
        <dbReference type="EMBL" id="QLG28805.1"/>
    </source>
</evidence>
<dbReference type="Pfam" id="PF08031">
    <property type="entry name" value="BBE"/>
    <property type="match status" value="1"/>
</dbReference>
<dbReference type="InterPro" id="IPR016166">
    <property type="entry name" value="FAD-bd_PCMH"/>
</dbReference>
<comment type="similarity">
    <text evidence="2">Belongs to the oxygen-dependent FAD-linked oxidoreductase family.</text>
</comment>
<dbReference type="Proteomes" id="UP000509750">
    <property type="component" value="Chromosome"/>
</dbReference>
<feature type="domain" description="FAD-binding PCMH-type" evidence="6">
    <location>
        <begin position="51"/>
        <end position="221"/>
    </location>
</feature>
<dbReference type="GeneID" id="56030209"/>
<keyword evidence="4" id="KW-0274">FAD</keyword>
<evidence type="ECO:0000256" key="2">
    <source>
        <dbReference type="ARBA" id="ARBA00005466"/>
    </source>
</evidence>
<sequence length="480" mass="52216">MRGSKHHSGVGSLREIPEEEVRAFRKRMAGTVFTHDDEGYHDARQVWNGLINHYPAVVARCSGVADVVEAVDFAREHDLPVSIRGGGHNVAGTAVVDGGLVVDLSERKGIHVDPDARRARVEPGVTLGELTRETQVFGLAVPGGMAADTGVAGSTLGGGLGWIRRKYGLGIDSLRSVDVVLADGSFVRASPSDHGDLFWAIRGAGGQFGAVTSFEFDLHPVGPEIASAMVYYPGDNSREVLRAYREYTESCPDEVTTLAFHSFAPGGDGVPESARGEPALGIMACHVGPVEEGERVLRPLRELGDPLVDYSGPTTYADIHDSEGAYPHGRNYYWKSMYLDELGDDCIDLLVERASVAPSHHSSVTLWQLGGEMNRVDADDTAFPHRDAAFMLSVEATWDDPHTSSQNLDWARETWEHLWEQSDRSLYVNFPGLAADRTDLMRAAFGDHYERLAELKAEYDPTTLFRSHNGLSLAGGTTGE</sequence>
<dbReference type="EMBL" id="CP058529">
    <property type="protein sequence ID" value="QLG28805.1"/>
    <property type="molecule type" value="Genomic_DNA"/>
</dbReference>
<dbReference type="InterPro" id="IPR006093">
    <property type="entry name" value="Oxy_OxRdtase_FAD_BS"/>
</dbReference>
<keyword evidence="8" id="KW-1185">Reference proteome</keyword>
<dbReference type="InterPro" id="IPR050416">
    <property type="entry name" value="FAD-linked_Oxidoreductase"/>
</dbReference>
<comment type="cofactor">
    <cofactor evidence="1">
        <name>FAD</name>
        <dbReference type="ChEBI" id="CHEBI:57692"/>
    </cofactor>
</comment>
<dbReference type="PROSITE" id="PS00862">
    <property type="entry name" value="OX2_COVAL_FAD"/>
    <property type="match status" value="1"/>
</dbReference>
<evidence type="ECO:0000256" key="4">
    <source>
        <dbReference type="ARBA" id="ARBA00022827"/>
    </source>
</evidence>
<dbReference type="InterPro" id="IPR016167">
    <property type="entry name" value="FAD-bd_PCMH_sub1"/>
</dbReference>
<dbReference type="InterPro" id="IPR036318">
    <property type="entry name" value="FAD-bd_PCMH-like_sf"/>
</dbReference>
<evidence type="ECO:0000313" key="8">
    <source>
        <dbReference type="Proteomes" id="UP000509750"/>
    </source>
</evidence>
<evidence type="ECO:0000259" key="6">
    <source>
        <dbReference type="PROSITE" id="PS51387"/>
    </source>
</evidence>
<evidence type="ECO:0000256" key="5">
    <source>
        <dbReference type="ARBA" id="ARBA00023002"/>
    </source>
</evidence>
<proteinExistence type="inferred from homology"/>
<dbReference type="PANTHER" id="PTHR42973">
    <property type="entry name" value="BINDING OXIDOREDUCTASE, PUTATIVE (AFU_ORTHOLOGUE AFUA_1G17690)-RELATED"/>
    <property type="match status" value="1"/>
</dbReference>
<keyword evidence="5" id="KW-0560">Oxidoreductase</keyword>
<dbReference type="InterPro" id="IPR016169">
    <property type="entry name" value="FAD-bd_PCMH_sub2"/>
</dbReference>
<keyword evidence="3" id="KW-0285">Flavoprotein</keyword>
<evidence type="ECO:0000256" key="1">
    <source>
        <dbReference type="ARBA" id="ARBA00001974"/>
    </source>
</evidence>
<accession>A0A7D5GDB9</accession>
<evidence type="ECO:0000256" key="3">
    <source>
        <dbReference type="ARBA" id="ARBA00022630"/>
    </source>
</evidence>
<dbReference type="KEGG" id="halg:HUG10_15210"/>
<dbReference type="AlphaFoldDB" id="A0A7D5GDB9"/>
<dbReference type="Gene3D" id="3.40.462.20">
    <property type="match status" value="1"/>
</dbReference>
<dbReference type="GO" id="GO:0071949">
    <property type="term" value="F:FAD binding"/>
    <property type="evidence" value="ECO:0007669"/>
    <property type="project" value="InterPro"/>
</dbReference>
<dbReference type="PANTHER" id="PTHR42973:SF39">
    <property type="entry name" value="FAD-BINDING PCMH-TYPE DOMAIN-CONTAINING PROTEIN"/>
    <property type="match status" value="1"/>
</dbReference>
<dbReference type="Gene3D" id="3.30.43.10">
    <property type="entry name" value="Uridine Diphospho-n-acetylenolpyruvylglucosamine Reductase, domain 2"/>
    <property type="match status" value="1"/>
</dbReference>
<name>A0A7D5GDB9_9EURY</name>
<dbReference type="SUPFAM" id="SSF56176">
    <property type="entry name" value="FAD-binding/transporter-associated domain-like"/>
    <property type="match status" value="1"/>
</dbReference>
<dbReference type="InterPro" id="IPR006094">
    <property type="entry name" value="Oxid_FAD_bind_N"/>
</dbReference>
<reference evidence="7 8" key="1">
    <citation type="submission" date="2020-07" db="EMBL/GenBank/DDBJ databases">
        <title>Gai3-2, isolated from salt lake.</title>
        <authorList>
            <person name="Cui H."/>
            <person name="Shi X."/>
        </authorList>
    </citation>
    <scope>NUCLEOTIDE SEQUENCE [LARGE SCALE GENOMIC DNA]</scope>
    <source>
        <strain evidence="7 8">Gai3-2</strain>
    </source>
</reference>
<protein>
    <submittedName>
        <fullName evidence="7">FAD-binding oxidoreductase</fullName>
    </submittedName>
</protein>
<dbReference type="InterPro" id="IPR012951">
    <property type="entry name" value="BBE"/>
</dbReference>
<gene>
    <name evidence="7" type="ORF">HUG10_15210</name>
</gene>
<organism evidence="7 8">
    <name type="scientific">Halorarum halophilum</name>
    <dbReference type="NCBI Taxonomy" id="2743090"/>
    <lineage>
        <taxon>Archaea</taxon>
        <taxon>Methanobacteriati</taxon>
        <taxon>Methanobacteriota</taxon>
        <taxon>Stenosarchaea group</taxon>
        <taxon>Halobacteria</taxon>
        <taxon>Halobacteriales</taxon>
        <taxon>Haloferacaceae</taxon>
        <taxon>Halorarum</taxon>
    </lineage>
</organism>